<protein>
    <submittedName>
        <fullName evidence="1">Uncharacterized protein</fullName>
    </submittedName>
</protein>
<proteinExistence type="predicted"/>
<gene>
    <name evidence="1" type="ORF">METZ01_LOCUS4526</name>
</gene>
<sequence length="34" mass="3894">MFNLFLIYIGTFGISSIPYRTESAYKPEPPTIII</sequence>
<reference evidence="1" key="1">
    <citation type="submission" date="2018-05" db="EMBL/GenBank/DDBJ databases">
        <authorList>
            <person name="Lanie J.A."/>
            <person name="Ng W.-L."/>
            <person name="Kazmierczak K.M."/>
            <person name="Andrzejewski T.M."/>
            <person name="Davidsen T.M."/>
            <person name="Wayne K.J."/>
            <person name="Tettelin H."/>
            <person name="Glass J.I."/>
            <person name="Rusch D."/>
            <person name="Podicherti R."/>
            <person name="Tsui H.-C.T."/>
            <person name="Winkler M.E."/>
        </authorList>
    </citation>
    <scope>NUCLEOTIDE SEQUENCE</scope>
</reference>
<evidence type="ECO:0000313" key="1">
    <source>
        <dbReference type="EMBL" id="SUZ51672.1"/>
    </source>
</evidence>
<dbReference type="EMBL" id="UINC01000233">
    <property type="protein sequence ID" value="SUZ51672.1"/>
    <property type="molecule type" value="Genomic_DNA"/>
</dbReference>
<organism evidence="1">
    <name type="scientific">marine metagenome</name>
    <dbReference type="NCBI Taxonomy" id="408172"/>
    <lineage>
        <taxon>unclassified sequences</taxon>
        <taxon>metagenomes</taxon>
        <taxon>ecological metagenomes</taxon>
    </lineage>
</organism>
<dbReference type="AlphaFoldDB" id="A0A381NAR0"/>
<name>A0A381NAR0_9ZZZZ</name>
<accession>A0A381NAR0</accession>